<proteinExistence type="predicted"/>
<name>A0A2P2JXY0_RHIMU</name>
<protein>
    <submittedName>
        <fullName evidence="1">Uncharacterized protein</fullName>
    </submittedName>
</protein>
<dbReference type="AlphaFoldDB" id="A0A2P2JXY0"/>
<evidence type="ECO:0000313" key="1">
    <source>
        <dbReference type="EMBL" id="MBW98310.1"/>
    </source>
</evidence>
<accession>A0A2P2JXY0</accession>
<sequence length="22" mass="2623">MAKFQVNSFPFLAQMFWSCLNL</sequence>
<dbReference type="EMBL" id="GGEC01017827">
    <property type="protein sequence ID" value="MBW98310.1"/>
    <property type="molecule type" value="Transcribed_RNA"/>
</dbReference>
<organism evidence="1">
    <name type="scientific">Rhizophora mucronata</name>
    <name type="common">Asiatic mangrove</name>
    <dbReference type="NCBI Taxonomy" id="61149"/>
    <lineage>
        <taxon>Eukaryota</taxon>
        <taxon>Viridiplantae</taxon>
        <taxon>Streptophyta</taxon>
        <taxon>Embryophyta</taxon>
        <taxon>Tracheophyta</taxon>
        <taxon>Spermatophyta</taxon>
        <taxon>Magnoliopsida</taxon>
        <taxon>eudicotyledons</taxon>
        <taxon>Gunneridae</taxon>
        <taxon>Pentapetalae</taxon>
        <taxon>rosids</taxon>
        <taxon>fabids</taxon>
        <taxon>Malpighiales</taxon>
        <taxon>Rhizophoraceae</taxon>
        <taxon>Rhizophora</taxon>
    </lineage>
</organism>
<reference evidence="1" key="1">
    <citation type="submission" date="2018-02" db="EMBL/GenBank/DDBJ databases">
        <title>Rhizophora mucronata_Transcriptome.</title>
        <authorList>
            <person name="Meera S.P."/>
            <person name="Sreeshan A."/>
            <person name="Augustine A."/>
        </authorList>
    </citation>
    <scope>NUCLEOTIDE SEQUENCE</scope>
    <source>
        <tissue evidence="1">Leaf</tissue>
    </source>
</reference>